<dbReference type="EMBL" id="CADCTM010000369">
    <property type="protein sequence ID" value="CAA9259814.1"/>
    <property type="molecule type" value="Genomic_DNA"/>
</dbReference>
<dbReference type="PROSITE" id="PS51257">
    <property type="entry name" value="PROKAR_LIPOPROTEIN"/>
    <property type="match status" value="1"/>
</dbReference>
<feature type="compositionally biased region" description="Low complexity" evidence="1">
    <location>
        <begin position="532"/>
        <end position="545"/>
    </location>
</feature>
<feature type="region of interest" description="Disordered" evidence="1">
    <location>
        <begin position="531"/>
        <end position="593"/>
    </location>
</feature>
<feature type="compositionally biased region" description="Pro residues" evidence="1">
    <location>
        <begin position="474"/>
        <end position="484"/>
    </location>
</feature>
<feature type="compositionally biased region" description="Low complexity" evidence="1">
    <location>
        <begin position="384"/>
        <end position="413"/>
    </location>
</feature>
<feature type="region of interest" description="Disordered" evidence="1">
    <location>
        <begin position="507"/>
        <end position="526"/>
    </location>
</feature>
<dbReference type="AlphaFoldDB" id="A0A6J4ISR3"/>
<sequence>MVGRNCQWITMKGLISFLLTVVLACGLVACGDRSETPSTSKTDGTKIQVTGSLSEAAPPRVIQQLSQSLDIYQPQVTIISPQADQILQDTTVSVQLQVQDLPIFQDPDLGMGPHLEVILDNEPYKMVYDLDRPLVFPDLAPGTHTLRVIASTPWHESFKNEGAYAQTTFHLFTKTTDNNPDPALPLLTYSRPTGSYGAEPIMLDFYLTNAPLHLVAQENPDDEIADWRIRATVNGQTFVLDRWQSIYLKGFKPGKNWVQLEFLDEQGNPVKNVFNNTVRLIDYQPKGKDTLSKLVRGELSAVAARGIVDPNYKTNPTPIPTPSASPVEPPTPIPSVTPSVEEEPTPPALPEEPTPAPEPTPTEAQQSEQPKSGGFFGRFRRPTETPTPSSVPVVPKEAPTPEPEATVTPSESPAPVEELPPTGESIPASPPETQKPKSGGFFGRFRRPTEAPASLPKVPEELEVPSPEATEVTPPEPSVVPSQPPAALEEPVIPVPAPVIKPVPVQPEVTETPSEESGAAKPKLNLKEILRSPSVTPSPTIIPAPDAAQSGIPARFLKKTAPNEPAEVPSEPSAANSDKPDASLTEEPTPEFP</sequence>
<feature type="compositionally biased region" description="Low complexity" evidence="1">
    <location>
        <begin position="464"/>
        <end position="473"/>
    </location>
</feature>
<feature type="compositionally biased region" description="Low complexity" evidence="1">
    <location>
        <begin position="507"/>
        <end position="517"/>
    </location>
</feature>
<protein>
    <submittedName>
        <fullName evidence="2">Uncharacterized protein slr1624</fullName>
    </submittedName>
</protein>
<evidence type="ECO:0000256" key="1">
    <source>
        <dbReference type="SAM" id="MobiDB-lite"/>
    </source>
</evidence>
<evidence type="ECO:0000313" key="2">
    <source>
        <dbReference type="EMBL" id="CAA9259814.1"/>
    </source>
</evidence>
<accession>A0A6J4ISR3</accession>
<reference evidence="2" key="1">
    <citation type="submission" date="2020-02" db="EMBL/GenBank/DDBJ databases">
        <authorList>
            <person name="Meier V. D."/>
        </authorList>
    </citation>
    <scope>NUCLEOTIDE SEQUENCE</scope>
    <source>
        <strain evidence="2">AVDCRST_MAG92</strain>
    </source>
</reference>
<feature type="region of interest" description="Disordered" evidence="1">
    <location>
        <begin position="309"/>
        <end position="486"/>
    </location>
</feature>
<gene>
    <name evidence="2" type="ORF">AVDCRST_MAG92-2410</name>
</gene>
<proteinExistence type="predicted"/>
<feature type="compositionally biased region" description="Pro residues" evidence="1">
    <location>
        <begin position="345"/>
        <end position="360"/>
    </location>
</feature>
<feature type="compositionally biased region" description="Pro residues" evidence="1">
    <location>
        <begin position="317"/>
        <end position="335"/>
    </location>
</feature>
<name>A0A6J4ISR3_9CYAN</name>
<organism evidence="2">
    <name type="scientific">uncultured Coleofasciculus sp</name>
    <dbReference type="NCBI Taxonomy" id="1267456"/>
    <lineage>
        <taxon>Bacteria</taxon>
        <taxon>Bacillati</taxon>
        <taxon>Cyanobacteriota</taxon>
        <taxon>Cyanophyceae</taxon>
        <taxon>Coleofasciculales</taxon>
        <taxon>Coleofasciculaceae</taxon>
        <taxon>Coleofasciculus</taxon>
        <taxon>environmental samples</taxon>
    </lineage>
</organism>